<gene>
    <name evidence="3" type="ORF">TKK_018830</name>
</gene>
<evidence type="ECO:0000313" key="4">
    <source>
        <dbReference type="Proteomes" id="UP001627154"/>
    </source>
</evidence>
<dbReference type="PANTHER" id="PTHR22306:SF2">
    <property type="entry name" value="CHROMOSOME 7 OPEN READING FRAME 50"/>
    <property type="match status" value="1"/>
</dbReference>
<feature type="compositionally biased region" description="Basic residues" evidence="1">
    <location>
        <begin position="15"/>
        <end position="25"/>
    </location>
</feature>
<feature type="compositionally biased region" description="Acidic residues" evidence="1">
    <location>
        <begin position="29"/>
        <end position="45"/>
    </location>
</feature>
<evidence type="ECO:0000256" key="1">
    <source>
        <dbReference type="SAM" id="MobiDB-lite"/>
    </source>
</evidence>
<dbReference type="AlphaFoldDB" id="A0ABD2VZH5"/>
<dbReference type="PANTHER" id="PTHR22306">
    <property type="entry name" value="CHROMOSOME 7 OPEN READING FRAME 50"/>
    <property type="match status" value="1"/>
</dbReference>
<name>A0ABD2VZH5_9HYME</name>
<protein>
    <recommendedName>
        <fullName evidence="2">WKF domain-containing protein</fullName>
    </recommendedName>
</protein>
<sequence>MGLNKSADDSGQLQMKKKRKIKNKKVQSEFEESSVPESVENDEDVTTNMDQNESVDDCDEPQIKKKKKEKKKNKEDITSAKSNEGDDESKGEPKKKEKSIRQIKKEKHEERLNLAREASKLESAKKALNYVSKWKHAKSHWKFEKLKQIWLMDNFLSDKYVPDSMFPTILEYFEGIKGLARQKLTDKATAIIKKIDDGAEGVENDEEGEKTTEYTRAKKLIEALSSKE</sequence>
<feature type="compositionally biased region" description="Basic residues" evidence="1">
    <location>
        <begin position="96"/>
        <end position="105"/>
    </location>
</feature>
<organism evidence="3 4">
    <name type="scientific">Trichogramma kaykai</name>
    <dbReference type="NCBI Taxonomy" id="54128"/>
    <lineage>
        <taxon>Eukaryota</taxon>
        <taxon>Metazoa</taxon>
        <taxon>Ecdysozoa</taxon>
        <taxon>Arthropoda</taxon>
        <taxon>Hexapoda</taxon>
        <taxon>Insecta</taxon>
        <taxon>Pterygota</taxon>
        <taxon>Neoptera</taxon>
        <taxon>Endopterygota</taxon>
        <taxon>Hymenoptera</taxon>
        <taxon>Apocrita</taxon>
        <taxon>Proctotrupomorpha</taxon>
        <taxon>Chalcidoidea</taxon>
        <taxon>Trichogrammatidae</taxon>
        <taxon>Trichogramma</taxon>
    </lineage>
</organism>
<comment type="caution">
    <text evidence="3">The sequence shown here is derived from an EMBL/GenBank/DDBJ whole genome shotgun (WGS) entry which is preliminary data.</text>
</comment>
<dbReference type="EMBL" id="JBJJXI010000153">
    <property type="protein sequence ID" value="KAL3385797.1"/>
    <property type="molecule type" value="Genomic_DNA"/>
</dbReference>
<dbReference type="Pfam" id="PF10180">
    <property type="entry name" value="WKF"/>
    <property type="match status" value="1"/>
</dbReference>
<proteinExistence type="predicted"/>
<dbReference type="Proteomes" id="UP001627154">
    <property type="component" value="Unassembled WGS sequence"/>
</dbReference>
<feature type="region of interest" description="Disordered" evidence="1">
    <location>
        <begin position="1"/>
        <end position="111"/>
    </location>
</feature>
<evidence type="ECO:0000313" key="3">
    <source>
        <dbReference type="EMBL" id="KAL3385797.1"/>
    </source>
</evidence>
<evidence type="ECO:0000259" key="2">
    <source>
        <dbReference type="Pfam" id="PF10180"/>
    </source>
</evidence>
<reference evidence="3 4" key="1">
    <citation type="journal article" date="2024" name="bioRxiv">
        <title>A reference genome for Trichogramma kaykai: A tiny desert-dwelling parasitoid wasp with competing sex-ratio distorters.</title>
        <authorList>
            <person name="Culotta J."/>
            <person name="Lindsey A.R."/>
        </authorList>
    </citation>
    <scope>NUCLEOTIDE SEQUENCE [LARGE SCALE GENOMIC DNA]</scope>
    <source>
        <strain evidence="3 4">KSX58</strain>
    </source>
</reference>
<feature type="domain" description="WKF" evidence="2">
    <location>
        <begin position="129"/>
        <end position="190"/>
    </location>
</feature>
<dbReference type="InterPro" id="IPR019327">
    <property type="entry name" value="WKF"/>
</dbReference>
<keyword evidence="4" id="KW-1185">Reference proteome</keyword>
<accession>A0ABD2VZH5</accession>